<sequence>MNIFEVSWQVFNLFLFVILIIILVVALRLVVKKKISFKVATVIVTIGVLFIIEFMKYTTFEKVYIHQLNEESIVENITIELVEFTDDHFPERYAHVTIRDEKIIDEIIEDLTSMRLKKDTGEYNFPRDYFIRILTTNMTKDNYLITDSFSFTLDDQHMNDFEIVNDTNHLKTIEELVEDKDVDWIFREE</sequence>
<gene>
    <name evidence="2" type="ORF">MF646_15020</name>
</gene>
<reference evidence="2" key="1">
    <citation type="submission" date="2022-02" db="EMBL/GenBank/DDBJ databases">
        <title>Halalkalibacter sp. nov. isolated from Lonar Lake, India.</title>
        <authorList>
            <person name="Joshi A."/>
            <person name="Thite S."/>
            <person name="Lodha T."/>
        </authorList>
    </citation>
    <scope>NUCLEOTIDE SEQUENCE</scope>
    <source>
        <strain evidence="2">MEB205</strain>
    </source>
</reference>
<evidence type="ECO:0000313" key="2">
    <source>
        <dbReference type="EMBL" id="MCL7748439.1"/>
    </source>
</evidence>
<name>A0A9X2CV45_9BACI</name>
<keyword evidence="3" id="KW-1185">Reference proteome</keyword>
<keyword evidence="1" id="KW-1133">Transmembrane helix</keyword>
<comment type="caution">
    <text evidence="2">The sequence shown here is derived from an EMBL/GenBank/DDBJ whole genome shotgun (WGS) entry which is preliminary data.</text>
</comment>
<accession>A0A9X2CV45</accession>
<keyword evidence="1" id="KW-0472">Membrane</keyword>
<feature type="transmembrane region" description="Helical" evidence="1">
    <location>
        <begin position="39"/>
        <end position="57"/>
    </location>
</feature>
<evidence type="ECO:0000313" key="3">
    <source>
        <dbReference type="Proteomes" id="UP001139150"/>
    </source>
</evidence>
<proteinExistence type="predicted"/>
<dbReference type="AlphaFoldDB" id="A0A9X2CV45"/>
<dbReference type="Proteomes" id="UP001139150">
    <property type="component" value="Unassembled WGS sequence"/>
</dbReference>
<feature type="transmembrane region" description="Helical" evidence="1">
    <location>
        <begin position="6"/>
        <end position="27"/>
    </location>
</feature>
<dbReference type="RefSeq" id="WP_250097329.1">
    <property type="nucleotide sequence ID" value="NZ_JAKRYL010000015.1"/>
</dbReference>
<evidence type="ECO:0000256" key="1">
    <source>
        <dbReference type="SAM" id="Phobius"/>
    </source>
</evidence>
<protein>
    <submittedName>
        <fullName evidence="2">Uncharacterized protein</fullName>
    </submittedName>
</protein>
<dbReference type="EMBL" id="JAKRYL010000015">
    <property type="protein sequence ID" value="MCL7748439.1"/>
    <property type="molecule type" value="Genomic_DNA"/>
</dbReference>
<keyword evidence="1" id="KW-0812">Transmembrane</keyword>
<organism evidence="2 3">
    <name type="scientific">Halalkalibacter alkaliphilus</name>
    <dbReference type="NCBI Taxonomy" id="2917993"/>
    <lineage>
        <taxon>Bacteria</taxon>
        <taxon>Bacillati</taxon>
        <taxon>Bacillota</taxon>
        <taxon>Bacilli</taxon>
        <taxon>Bacillales</taxon>
        <taxon>Bacillaceae</taxon>
        <taxon>Halalkalibacter</taxon>
    </lineage>
</organism>